<gene>
    <name evidence="1" type="ORF">P280DRAFT_334895</name>
</gene>
<reference evidence="1" key="1">
    <citation type="journal article" date="2020" name="Stud. Mycol.">
        <title>101 Dothideomycetes genomes: a test case for predicting lifestyles and emergence of pathogens.</title>
        <authorList>
            <person name="Haridas S."/>
            <person name="Albert R."/>
            <person name="Binder M."/>
            <person name="Bloem J."/>
            <person name="Labutti K."/>
            <person name="Salamov A."/>
            <person name="Andreopoulos B."/>
            <person name="Baker S."/>
            <person name="Barry K."/>
            <person name="Bills G."/>
            <person name="Bluhm B."/>
            <person name="Cannon C."/>
            <person name="Castanera R."/>
            <person name="Culley D."/>
            <person name="Daum C."/>
            <person name="Ezra D."/>
            <person name="Gonzalez J."/>
            <person name="Henrissat B."/>
            <person name="Kuo A."/>
            <person name="Liang C."/>
            <person name="Lipzen A."/>
            <person name="Lutzoni F."/>
            <person name="Magnuson J."/>
            <person name="Mondo S."/>
            <person name="Nolan M."/>
            <person name="Ohm R."/>
            <person name="Pangilinan J."/>
            <person name="Park H.-J."/>
            <person name="Ramirez L."/>
            <person name="Alfaro M."/>
            <person name="Sun H."/>
            <person name="Tritt A."/>
            <person name="Yoshinaga Y."/>
            <person name="Zwiers L.-H."/>
            <person name="Turgeon B."/>
            <person name="Goodwin S."/>
            <person name="Spatafora J."/>
            <person name="Crous P."/>
            <person name="Grigoriev I."/>
        </authorList>
    </citation>
    <scope>NUCLEOTIDE SEQUENCE</scope>
    <source>
        <strain evidence="1">CBS 473.64</strain>
    </source>
</reference>
<dbReference type="AlphaFoldDB" id="A0A6A6RFJ1"/>
<name>A0A6A6RFJ1_9PLEO</name>
<organism evidence="1 2">
    <name type="scientific">Massarina eburnea CBS 473.64</name>
    <dbReference type="NCBI Taxonomy" id="1395130"/>
    <lineage>
        <taxon>Eukaryota</taxon>
        <taxon>Fungi</taxon>
        <taxon>Dikarya</taxon>
        <taxon>Ascomycota</taxon>
        <taxon>Pezizomycotina</taxon>
        <taxon>Dothideomycetes</taxon>
        <taxon>Pleosporomycetidae</taxon>
        <taxon>Pleosporales</taxon>
        <taxon>Massarineae</taxon>
        <taxon>Massarinaceae</taxon>
        <taxon>Massarina</taxon>
    </lineage>
</organism>
<dbReference type="Proteomes" id="UP000799753">
    <property type="component" value="Unassembled WGS sequence"/>
</dbReference>
<keyword evidence="2" id="KW-1185">Reference proteome</keyword>
<sequence>MYLFFIAQFSAQVRRCHTDPSPHAPTPYPNIIYSSALAVHPSFHTHIHIHTQPTPTAPNAASSGSRKAHITEQGKRFERKSYTFLHYETAVTSLVPIEACACIHFAIETGTSSFRFPHEPSQLHQEKVPPTCHFRPRNRENIWRVSHGV</sequence>
<proteinExistence type="predicted"/>
<dbReference type="EMBL" id="MU006867">
    <property type="protein sequence ID" value="KAF2634106.1"/>
    <property type="molecule type" value="Genomic_DNA"/>
</dbReference>
<evidence type="ECO:0000313" key="1">
    <source>
        <dbReference type="EMBL" id="KAF2634106.1"/>
    </source>
</evidence>
<accession>A0A6A6RFJ1</accession>
<protein>
    <submittedName>
        <fullName evidence="1">Uncharacterized protein</fullName>
    </submittedName>
</protein>
<evidence type="ECO:0000313" key="2">
    <source>
        <dbReference type="Proteomes" id="UP000799753"/>
    </source>
</evidence>